<dbReference type="PANTHER" id="PTHR47691">
    <property type="entry name" value="REGULATOR-RELATED"/>
    <property type="match status" value="1"/>
</dbReference>
<dbReference type="Pfam" id="PF13424">
    <property type="entry name" value="TPR_12"/>
    <property type="match status" value="1"/>
</dbReference>
<dbReference type="Proteomes" id="UP000316639">
    <property type="component" value="Unassembled WGS sequence"/>
</dbReference>
<dbReference type="Gene3D" id="1.10.8.430">
    <property type="entry name" value="Helical domain of apoptotic protease-activating factors"/>
    <property type="match status" value="1"/>
</dbReference>
<evidence type="ECO:0000313" key="3">
    <source>
        <dbReference type="EMBL" id="TWP54360.1"/>
    </source>
</evidence>
<dbReference type="PROSITE" id="PS50005">
    <property type="entry name" value="TPR"/>
    <property type="match status" value="1"/>
</dbReference>
<dbReference type="InterPro" id="IPR042197">
    <property type="entry name" value="Apaf_helical"/>
</dbReference>
<feature type="region of interest" description="Disordered" evidence="2">
    <location>
        <begin position="692"/>
        <end position="711"/>
    </location>
</feature>
<dbReference type="InterPro" id="IPR027417">
    <property type="entry name" value="P-loop_NTPase"/>
</dbReference>
<organism evidence="3 4">
    <name type="scientific">Lentzea tibetensis</name>
    <dbReference type="NCBI Taxonomy" id="2591470"/>
    <lineage>
        <taxon>Bacteria</taxon>
        <taxon>Bacillati</taxon>
        <taxon>Actinomycetota</taxon>
        <taxon>Actinomycetes</taxon>
        <taxon>Pseudonocardiales</taxon>
        <taxon>Pseudonocardiaceae</taxon>
        <taxon>Lentzea</taxon>
    </lineage>
</organism>
<dbReference type="Gene3D" id="1.25.40.10">
    <property type="entry name" value="Tetratricopeptide repeat domain"/>
    <property type="match status" value="2"/>
</dbReference>
<comment type="caution">
    <text evidence="3">The sequence shown here is derived from an EMBL/GenBank/DDBJ whole genome shotgun (WGS) entry which is preliminary data.</text>
</comment>
<dbReference type="SUPFAM" id="SSF48452">
    <property type="entry name" value="TPR-like"/>
    <property type="match status" value="1"/>
</dbReference>
<dbReference type="InterPro" id="IPR011990">
    <property type="entry name" value="TPR-like_helical_dom_sf"/>
</dbReference>
<sequence>MVGAENEMSGTVRGNVVQAGNIGEVHFHSSRLGQVVPHQLPSAPRVFVSRHDELTELARWLGEEVDRQLLVVVSGPAGVGKTSLALRWLHDARTTFPDGQLYVDLGAHSQAEAAQPNEVLEWFLGALGVEPDLIPPGLAQRQALFRSVTADKSFAILFDDAASAGQVRPLLPASSRCVVVVTSRWRLSPLGVDGARFIEVGPMGVAASVELLEQIVGEQRLSDEAEAAEELAALCGGLPIALRVIGARLSRRPRRSLSREVVELRTESRRLSNMDLDGSTSVRTVLDMSYVELAPRQQKLYRLTAWHPGTSFGVEAAAAMMNDDIGEVEDELDDLIEKNLLTELGDDRFRFHDLLRLHARGQDDPEREDAIRRVVEWYRDRSVAADIVAIPGRPRVGPRYHVVRTGAFATRAEALGWLEHERDNLVHALRAAQDFGWLDLVWQMCEAMWALFQRRHHYSDWVLTHELGIRAAQECGEPVAEARLRNQLAVALTNLGRVDEALRELRAVLDHAGEQDLGSRATALVQLGRAHRTRGQLDVALDCFRQAVDVETRQGRTRGIGLARRRVGEVLIDMGRADDAVCELRECEALLDDGVDKARVWMFTARAHLAAGRHRDAEELLDAALVALQDSGSSAHLADVFVLKAEVAERHGTVEQARDQYRSALACYGDSVDPSVERIQTALAALDWNQDESAPHVPEQQVSGTRECECR</sequence>
<protein>
    <submittedName>
        <fullName evidence="3">Tetratricopeptide repeat protein</fullName>
    </submittedName>
</protein>
<dbReference type="PRINTS" id="PR00364">
    <property type="entry name" value="DISEASERSIST"/>
</dbReference>
<gene>
    <name evidence="3" type="ORF">FKR81_02090</name>
</gene>
<dbReference type="PANTHER" id="PTHR47691:SF3">
    <property type="entry name" value="HTH-TYPE TRANSCRIPTIONAL REGULATOR RV0890C-RELATED"/>
    <property type="match status" value="1"/>
</dbReference>
<dbReference type="AlphaFoldDB" id="A0A563F335"/>
<keyword evidence="1" id="KW-0802">TPR repeat</keyword>
<dbReference type="InterPro" id="IPR019734">
    <property type="entry name" value="TPR_rpt"/>
</dbReference>
<dbReference type="Pfam" id="PF13432">
    <property type="entry name" value="TPR_16"/>
    <property type="match status" value="1"/>
</dbReference>
<reference evidence="3 4" key="1">
    <citation type="submission" date="2019-07" db="EMBL/GenBank/DDBJ databases">
        <title>Lentzea xizangensis sp. nov., isolated from Qinghai-Tibetan Plateau Soils.</title>
        <authorList>
            <person name="Huang J."/>
        </authorList>
    </citation>
    <scope>NUCLEOTIDE SEQUENCE [LARGE SCALE GENOMIC DNA]</scope>
    <source>
        <strain evidence="3 4">FXJ1.1311</strain>
    </source>
</reference>
<evidence type="ECO:0000313" key="4">
    <source>
        <dbReference type="Proteomes" id="UP000316639"/>
    </source>
</evidence>
<dbReference type="GO" id="GO:0043531">
    <property type="term" value="F:ADP binding"/>
    <property type="evidence" value="ECO:0007669"/>
    <property type="project" value="InterPro"/>
</dbReference>
<feature type="repeat" description="TPR" evidence="1">
    <location>
        <begin position="521"/>
        <end position="554"/>
    </location>
</feature>
<name>A0A563F335_9PSEU</name>
<proteinExistence type="predicted"/>
<dbReference type="Gene3D" id="3.40.50.300">
    <property type="entry name" value="P-loop containing nucleotide triphosphate hydrolases"/>
    <property type="match status" value="1"/>
</dbReference>
<evidence type="ECO:0000256" key="2">
    <source>
        <dbReference type="SAM" id="MobiDB-lite"/>
    </source>
</evidence>
<dbReference type="OrthoDB" id="3311584at2"/>
<evidence type="ECO:0000256" key="1">
    <source>
        <dbReference type="PROSITE-ProRule" id="PRU00339"/>
    </source>
</evidence>
<dbReference type="SMART" id="SM00028">
    <property type="entry name" value="TPR"/>
    <property type="match status" value="4"/>
</dbReference>
<keyword evidence="4" id="KW-1185">Reference proteome</keyword>
<accession>A0A563F335</accession>
<dbReference type="SUPFAM" id="SSF52540">
    <property type="entry name" value="P-loop containing nucleoside triphosphate hydrolases"/>
    <property type="match status" value="1"/>
</dbReference>
<dbReference type="EMBL" id="VOBR01000001">
    <property type="protein sequence ID" value="TWP54360.1"/>
    <property type="molecule type" value="Genomic_DNA"/>
</dbReference>